<evidence type="ECO:0000313" key="2">
    <source>
        <dbReference type="Proteomes" id="UP000254925"/>
    </source>
</evidence>
<name>A0A370HVU1_9HYPH</name>
<proteinExistence type="predicted"/>
<reference evidence="1 2" key="1">
    <citation type="submission" date="2018-07" db="EMBL/GenBank/DDBJ databases">
        <title>Genomic Encyclopedia of Type Strains, Phase IV (KMG-IV): sequencing the most valuable type-strain genomes for metagenomic binning, comparative biology and taxonomic classification.</title>
        <authorList>
            <person name="Goeker M."/>
        </authorList>
    </citation>
    <scope>NUCLEOTIDE SEQUENCE [LARGE SCALE GENOMIC DNA]</scope>
    <source>
        <strain evidence="1 2">DSM 14364</strain>
    </source>
</reference>
<comment type="caution">
    <text evidence="1">The sequence shown here is derived from an EMBL/GenBank/DDBJ whole genome shotgun (WGS) entry which is preliminary data.</text>
</comment>
<sequence>MSDSRLDEATRILMELGIHLPNDEALAKGRQKLAEALAAAENRGRMSASQKEQSG</sequence>
<accession>A0A370HVU1</accession>
<evidence type="ECO:0000313" key="1">
    <source>
        <dbReference type="EMBL" id="RDI61064.1"/>
    </source>
</evidence>
<dbReference type="Proteomes" id="UP000254925">
    <property type="component" value="Unassembled WGS sequence"/>
</dbReference>
<dbReference type="AlphaFoldDB" id="A0A370HVU1"/>
<dbReference type="RefSeq" id="WP_170151417.1">
    <property type="nucleotide sequence ID" value="NZ_QQBB01000002.1"/>
</dbReference>
<dbReference type="EMBL" id="QQBB01000002">
    <property type="protein sequence ID" value="RDI61064.1"/>
    <property type="molecule type" value="Genomic_DNA"/>
</dbReference>
<organism evidence="1 2">
    <name type="scientific">Microvirga subterranea</name>
    <dbReference type="NCBI Taxonomy" id="186651"/>
    <lineage>
        <taxon>Bacteria</taxon>
        <taxon>Pseudomonadati</taxon>
        <taxon>Pseudomonadota</taxon>
        <taxon>Alphaproteobacteria</taxon>
        <taxon>Hyphomicrobiales</taxon>
        <taxon>Methylobacteriaceae</taxon>
        <taxon>Microvirga</taxon>
    </lineage>
</organism>
<keyword evidence="2" id="KW-1185">Reference proteome</keyword>
<gene>
    <name evidence="1" type="ORF">DES45_102458</name>
</gene>
<protein>
    <submittedName>
        <fullName evidence="1">Uncharacterized protein</fullName>
    </submittedName>
</protein>